<evidence type="ECO:0000256" key="2">
    <source>
        <dbReference type="ARBA" id="ARBA00022692"/>
    </source>
</evidence>
<evidence type="ECO:0000313" key="11">
    <source>
        <dbReference type="Proteomes" id="UP000215539"/>
    </source>
</evidence>
<reference evidence="8 10" key="1">
    <citation type="submission" date="2016-02" db="EMBL/GenBank/DDBJ databases">
        <authorList>
            <person name="Holder M.E."/>
            <person name="Ajami N.J."/>
            <person name="Petrosino J.F."/>
        </authorList>
    </citation>
    <scope>NUCLEOTIDE SEQUENCE [LARGE SCALE GENOMIC DNA]</scope>
    <source>
        <strain evidence="8 10">CCUG 32990</strain>
    </source>
</reference>
<dbReference type="GO" id="GO:0016020">
    <property type="term" value="C:membrane"/>
    <property type="evidence" value="ECO:0007669"/>
    <property type="project" value="UniProtKB-SubCell"/>
</dbReference>
<dbReference type="Proteomes" id="UP000215539">
    <property type="component" value="Chromosome 1"/>
</dbReference>
<keyword evidence="5" id="KW-0175">Coiled coil</keyword>
<accession>A0AAX2GYT0</accession>
<dbReference type="RefSeq" id="WP_066427838.1">
    <property type="nucleotide sequence ID" value="NZ_CP014227.1"/>
</dbReference>
<feature type="domain" description="AprE-like beta-barrel" evidence="7">
    <location>
        <begin position="266"/>
        <end position="352"/>
    </location>
</feature>
<protein>
    <submittedName>
        <fullName evidence="9">Hemolysin secretion protein D, chromosomal</fullName>
    </submittedName>
    <submittedName>
        <fullName evidence="8">Secretion protein HlyD</fullName>
    </submittedName>
</protein>
<feature type="transmembrane region" description="Helical" evidence="6">
    <location>
        <begin position="23"/>
        <end position="43"/>
    </location>
</feature>
<evidence type="ECO:0000313" key="8">
    <source>
        <dbReference type="EMBL" id="AMD84268.1"/>
    </source>
</evidence>
<dbReference type="Gene3D" id="1.10.287.470">
    <property type="entry name" value="Helix hairpin bin"/>
    <property type="match status" value="1"/>
</dbReference>
<evidence type="ECO:0000259" key="7">
    <source>
        <dbReference type="Pfam" id="PF26002"/>
    </source>
</evidence>
<gene>
    <name evidence="9" type="primary">hlyD</name>
    <name evidence="8" type="ORF">AXF12_01180</name>
    <name evidence="9" type="ORF">SAMEA44541418_01524</name>
</gene>
<feature type="coiled-coil region" evidence="5">
    <location>
        <begin position="138"/>
        <end position="165"/>
    </location>
</feature>
<comment type="subcellular location">
    <subcellularLocation>
        <location evidence="1">Membrane</location>
        <topology evidence="1">Single-pass membrane protein</topology>
    </subcellularLocation>
</comment>
<evidence type="ECO:0000256" key="6">
    <source>
        <dbReference type="SAM" id="Phobius"/>
    </source>
</evidence>
<dbReference type="KEGG" id="chg:AXF12_01180"/>
<evidence type="ECO:0000313" key="9">
    <source>
        <dbReference type="EMBL" id="SNV12191.1"/>
    </source>
</evidence>
<evidence type="ECO:0000256" key="5">
    <source>
        <dbReference type="SAM" id="Coils"/>
    </source>
</evidence>
<proteinExistence type="predicted"/>
<sequence length="379" mass="42655">MNITTDAIHTYENLLYRNKVKTFSIYIVVLLSLFVLLISLPFIKVEVSAQARGVLRSDTEPVPINSIASARVERIYLKNNQEVAAGDTLVVLSSEGLSSERETILKNIQEQKDLLTDLELIAHKSFSQLQTVALREEYAAYRSACQELQSKVAQAKVKLNRNRQLFDKGVIALSEFETYEFTYQQLNSSLQNLQSKYFSEWSNRKITTKEKLTSLENSLTKLGTEAQNYVIKAPVAGTIEGFSGVQQGSFVLSSQNIATISPNNNLVVEAYVSPKDIGLIKKGQLVRVQVDAFNYNQWGTLTGKVLDIDNNVTQHNSDIFFKVRCLLEDNSLSLKNGYKAAISKGMTLTARFIIARRSLYQLLFDKVDNWLNPTQSLKT</sequence>
<dbReference type="AlphaFoldDB" id="A0AAX2GYT0"/>
<dbReference type="InterPro" id="IPR050739">
    <property type="entry name" value="MFP"/>
</dbReference>
<name>A0AAX2GYT0_9FLAO</name>
<dbReference type="Pfam" id="PF26002">
    <property type="entry name" value="Beta-barrel_AprE"/>
    <property type="match status" value="1"/>
</dbReference>
<keyword evidence="10" id="KW-1185">Reference proteome</keyword>
<keyword evidence="3 6" id="KW-1133">Transmembrane helix</keyword>
<dbReference type="Proteomes" id="UP000065822">
    <property type="component" value="Chromosome"/>
</dbReference>
<dbReference type="EMBL" id="CP014227">
    <property type="protein sequence ID" value="AMD84268.1"/>
    <property type="molecule type" value="Genomic_DNA"/>
</dbReference>
<dbReference type="InterPro" id="IPR058982">
    <property type="entry name" value="Beta-barrel_AprE"/>
</dbReference>
<dbReference type="PANTHER" id="PTHR30386:SF26">
    <property type="entry name" value="TRANSPORT PROTEIN COMB"/>
    <property type="match status" value="1"/>
</dbReference>
<evidence type="ECO:0000256" key="1">
    <source>
        <dbReference type="ARBA" id="ARBA00004167"/>
    </source>
</evidence>
<organism evidence="9 11">
    <name type="scientific">Capnocytophaga haemolytica</name>
    <dbReference type="NCBI Taxonomy" id="45243"/>
    <lineage>
        <taxon>Bacteria</taxon>
        <taxon>Pseudomonadati</taxon>
        <taxon>Bacteroidota</taxon>
        <taxon>Flavobacteriia</taxon>
        <taxon>Flavobacteriales</taxon>
        <taxon>Flavobacteriaceae</taxon>
        <taxon>Capnocytophaga</taxon>
    </lineage>
</organism>
<keyword evidence="2 6" id="KW-0812">Transmembrane</keyword>
<evidence type="ECO:0000256" key="3">
    <source>
        <dbReference type="ARBA" id="ARBA00022989"/>
    </source>
</evidence>
<dbReference type="SUPFAM" id="SSF111369">
    <property type="entry name" value="HlyD-like secretion proteins"/>
    <property type="match status" value="1"/>
</dbReference>
<evidence type="ECO:0000313" key="10">
    <source>
        <dbReference type="Proteomes" id="UP000065822"/>
    </source>
</evidence>
<reference evidence="9 11" key="2">
    <citation type="submission" date="2017-06" db="EMBL/GenBank/DDBJ databases">
        <authorList>
            <consortium name="Pathogen Informatics"/>
        </authorList>
    </citation>
    <scope>NUCLEOTIDE SEQUENCE [LARGE SCALE GENOMIC DNA]</scope>
    <source>
        <strain evidence="9 11">NCTC12947</strain>
    </source>
</reference>
<dbReference type="EMBL" id="LT906449">
    <property type="protein sequence ID" value="SNV12191.1"/>
    <property type="molecule type" value="Genomic_DNA"/>
</dbReference>
<keyword evidence="4 6" id="KW-0472">Membrane</keyword>
<dbReference type="PANTHER" id="PTHR30386">
    <property type="entry name" value="MEMBRANE FUSION SUBUNIT OF EMRAB-TOLC MULTIDRUG EFFLUX PUMP"/>
    <property type="match status" value="1"/>
</dbReference>
<dbReference type="Gene3D" id="2.40.30.170">
    <property type="match status" value="1"/>
</dbReference>
<evidence type="ECO:0000256" key="4">
    <source>
        <dbReference type="ARBA" id="ARBA00023136"/>
    </source>
</evidence>